<accession>A0A7V5HM84</accession>
<gene>
    <name evidence="1" type="ORF">ENL43_00275</name>
</gene>
<dbReference type="PANTHER" id="PTHR39450">
    <property type="entry name" value="MOLYBDOPTERIN OXIDOREDUCTASE, 4FE-4S CLUSTER-BINDING SUBUNIT"/>
    <property type="match status" value="1"/>
</dbReference>
<dbReference type="PANTHER" id="PTHR39450:SF1">
    <property type="entry name" value="DUF1667 DOMAIN-CONTAINING PROTEIN"/>
    <property type="match status" value="1"/>
</dbReference>
<dbReference type="EMBL" id="DRTX01000017">
    <property type="protein sequence ID" value="HHF52782.1"/>
    <property type="molecule type" value="Genomic_DNA"/>
</dbReference>
<dbReference type="InterPro" id="IPR036593">
    <property type="entry name" value="CPE0013-like_sf"/>
</dbReference>
<evidence type="ECO:0000313" key="1">
    <source>
        <dbReference type="EMBL" id="HHF52782.1"/>
    </source>
</evidence>
<proteinExistence type="predicted"/>
<dbReference type="SUPFAM" id="SSF160148">
    <property type="entry name" value="CPE0013-like"/>
    <property type="match status" value="1"/>
</dbReference>
<dbReference type="AlphaFoldDB" id="A0A7V5HM84"/>
<reference evidence="1" key="1">
    <citation type="journal article" date="2020" name="mSystems">
        <title>Genome- and Community-Level Interaction Insights into Carbon Utilization and Element Cycling Functions of Hydrothermarchaeota in Hydrothermal Sediment.</title>
        <authorList>
            <person name="Zhou Z."/>
            <person name="Liu Y."/>
            <person name="Xu W."/>
            <person name="Pan J."/>
            <person name="Luo Z.H."/>
            <person name="Li M."/>
        </authorList>
    </citation>
    <scope>NUCLEOTIDE SEQUENCE [LARGE SCALE GENOMIC DNA]</scope>
    <source>
        <strain evidence="1">HyVt-96</strain>
    </source>
</reference>
<protein>
    <submittedName>
        <fullName evidence="1">DUF1667 domain-containing protein</fullName>
    </submittedName>
</protein>
<sequence length="126" mass="14059">MTEEKEIICIGCPIGCKVVGIFNAQKLIDIKGYQCERGREYAIKEFTNPVRVLSTTVRIEGAMVPLLPVKTTGPIPKEMLFRCMKFLAQVVVYAPVKMGDVIVKDILGTGVDVVATRTLERMERKI</sequence>
<name>A0A7V5HM84_UNCW3</name>
<organism evidence="1">
    <name type="scientific">candidate division WOR-3 bacterium</name>
    <dbReference type="NCBI Taxonomy" id="2052148"/>
    <lineage>
        <taxon>Bacteria</taxon>
        <taxon>Bacteria division WOR-3</taxon>
    </lineage>
</organism>
<dbReference type="InterPro" id="IPR012460">
    <property type="entry name" value="DUF1667"/>
</dbReference>
<comment type="caution">
    <text evidence="1">The sequence shown here is derived from an EMBL/GenBank/DDBJ whole genome shotgun (WGS) entry which is preliminary data.</text>
</comment>
<dbReference type="Gene3D" id="3.10.530.10">
    <property type="entry name" value="CPE0013-like"/>
    <property type="match status" value="1"/>
</dbReference>
<dbReference type="Proteomes" id="UP000886050">
    <property type="component" value="Unassembled WGS sequence"/>
</dbReference>
<dbReference type="Pfam" id="PF07892">
    <property type="entry name" value="DUF1667"/>
    <property type="match status" value="1"/>
</dbReference>